<dbReference type="Proteomes" id="UP000053424">
    <property type="component" value="Unassembled WGS sequence"/>
</dbReference>
<dbReference type="InterPro" id="IPR008979">
    <property type="entry name" value="Galactose-bd-like_sf"/>
</dbReference>
<accession>A0A0C3CUX6</accession>
<organism evidence="1 2">
    <name type="scientific">Hebeloma cylindrosporum</name>
    <dbReference type="NCBI Taxonomy" id="76867"/>
    <lineage>
        <taxon>Eukaryota</taxon>
        <taxon>Fungi</taxon>
        <taxon>Dikarya</taxon>
        <taxon>Basidiomycota</taxon>
        <taxon>Agaricomycotina</taxon>
        <taxon>Agaricomycetes</taxon>
        <taxon>Agaricomycetidae</taxon>
        <taxon>Agaricales</taxon>
        <taxon>Agaricineae</taxon>
        <taxon>Hymenogastraceae</taxon>
        <taxon>Hebeloma</taxon>
    </lineage>
</organism>
<sequence length="152" mass="16775">MTSGELVSLLDADTSIKVSSTLEKSTGKRNLIDGSPETCWTSQQGLPQFIQLGFMHPVLPKRLLITFQGGFVGTRCAVCIPTEEGGKKDWKILTTVYPEDVNRRQIFDLIPTEADQLSGGVSSLKLIFEDSSDFFGRITVYDLRLEGISVTE</sequence>
<dbReference type="OrthoDB" id="10052260at2759"/>
<dbReference type="SUPFAM" id="SSF49785">
    <property type="entry name" value="Galactose-binding domain-like"/>
    <property type="match status" value="1"/>
</dbReference>
<protein>
    <recommendedName>
        <fullName evidence="3">SUN domain-containing protein</fullName>
    </recommendedName>
</protein>
<proteinExistence type="predicted"/>
<dbReference type="STRING" id="686832.A0A0C3CUX6"/>
<reference evidence="2" key="2">
    <citation type="submission" date="2015-01" db="EMBL/GenBank/DDBJ databases">
        <title>Evolutionary Origins and Diversification of the Mycorrhizal Mutualists.</title>
        <authorList>
            <consortium name="DOE Joint Genome Institute"/>
            <consortium name="Mycorrhizal Genomics Consortium"/>
            <person name="Kohler A."/>
            <person name="Kuo A."/>
            <person name="Nagy L.G."/>
            <person name="Floudas D."/>
            <person name="Copeland A."/>
            <person name="Barry K.W."/>
            <person name="Cichocki N."/>
            <person name="Veneault-Fourrey C."/>
            <person name="LaButti K."/>
            <person name="Lindquist E.A."/>
            <person name="Lipzen A."/>
            <person name="Lundell T."/>
            <person name="Morin E."/>
            <person name="Murat C."/>
            <person name="Riley R."/>
            <person name="Ohm R."/>
            <person name="Sun H."/>
            <person name="Tunlid A."/>
            <person name="Henrissat B."/>
            <person name="Grigoriev I.V."/>
            <person name="Hibbett D.S."/>
            <person name="Martin F."/>
        </authorList>
    </citation>
    <scope>NUCLEOTIDE SEQUENCE [LARGE SCALE GENOMIC DNA]</scope>
    <source>
        <strain evidence="2">h7</strain>
    </source>
</reference>
<dbReference type="Gene3D" id="2.60.120.260">
    <property type="entry name" value="Galactose-binding domain-like"/>
    <property type="match status" value="1"/>
</dbReference>
<name>A0A0C3CUX6_HEBCY</name>
<reference evidence="1 2" key="1">
    <citation type="submission" date="2014-04" db="EMBL/GenBank/DDBJ databases">
        <authorList>
            <consortium name="DOE Joint Genome Institute"/>
            <person name="Kuo A."/>
            <person name="Gay G."/>
            <person name="Dore J."/>
            <person name="Kohler A."/>
            <person name="Nagy L.G."/>
            <person name="Floudas D."/>
            <person name="Copeland A."/>
            <person name="Barry K.W."/>
            <person name="Cichocki N."/>
            <person name="Veneault-Fourrey C."/>
            <person name="LaButti K."/>
            <person name="Lindquist E.A."/>
            <person name="Lipzen A."/>
            <person name="Lundell T."/>
            <person name="Morin E."/>
            <person name="Murat C."/>
            <person name="Sun H."/>
            <person name="Tunlid A."/>
            <person name="Henrissat B."/>
            <person name="Grigoriev I.V."/>
            <person name="Hibbett D.S."/>
            <person name="Martin F."/>
            <person name="Nordberg H.P."/>
            <person name="Cantor M.N."/>
            <person name="Hua S.X."/>
        </authorList>
    </citation>
    <scope>NUCLEOTIDE SEQUENCE [LARGE SCALE GENOMIC DNA]</scope>
    <source>
        <strain evidence="2">h7</strain>
    </source>
</reference>
<dbReference type="AlphaFoldDB" id="A0A0C3CUX6"/>
<evidence type="ECO:0008006" key="3">
    <source>
        <dbReference type="Google" id="ProtNLM"/>
    </source>
</evidence>
<evidence type="ECO:0000313" key="1">
    <source>
        <dbReference type="EMBL" id="KIM47636.1"/>
    </source>
</evidence>
<gene>
    <name evidence="1" type="ORF">M413DRAFT_62080</name>
</gene>
<keyword evidence="2" id="KW-1185">Reference proteome</keyword>
<dbReference type="EMBL" id="KN831769">
    <property type="protein sequence ID" value="KIM47636.1"/>
    <property type="molecule type" value="Genomic_DNA"/>
</dbReference>
<dbReference type="HOGENOM" id="CLU_133965_0_0_1"/>
<evidence type="ECO:0000313" key="2">
    <source>
        <dbReference type="Proteomes" id="UP000053424"/>
    </source>
</evidence>